<gene>
    <name evidence="1" type="ORF">P5G50_08890</name>
</gene>
<organism evidence="1 2">
    <name type="scientific">Leifsonia williamsii</name>
    <dbReference type="NCBI Taxonomy" id="3035919"/>
    <lineage>
        <taxon>Bacteria</taxon>
        <taxon>Bacillati</taxon>
        <taxon>Actinomycetota</taxon>
        <taxon>Actinomycetes</taxon>
        <taxon>Micrococcales</taxon>
        <taxon>Microbacteriaceae</taxon>
        <taxon>Leifsonia</taxon>
    </lineage>
</organism>
<proteinExistence type="predicted"/>
<name>A0ABT8KDN8_9MICO</name>
<keyword evidence="2" id="KW-1185">Reference proteome</keyword>
<accession>A0ABT8KDN8</accession>
<sequence length="68" mass="7674">MNYDTFVASRIDSHRAAALARENELLRSQGERGVAVRRPVVDARRRLSGAWWAVFGRIGHGHRPVAHL</sequence>
<evidence type="ECO:0000313" key="2">
    <source>
        <dbReference type="Proteomes" id="UP001174208"/>
    </source>
</evidence>
<dbReference type="EMBL" id="JAROCF010000001">
    <property type="protein sequence ID" value="MDN4614567.1"/>
    <property type="molecule type" value="Genomic_DNA"/>
</dbReference>
<protein>
    <submittedName>
        <fullName evidence="1">Uncharacterized protein</fullName>
    </submittedName>
</protein>
<dbReference type="RefSeq" id="WP_301210844.1">
    <property type="nucleotide sequence ID" value="NZ_JAROCF010000001.1"/>
</dbReference>
<comment type="caution">
    <text evidence="1">The sequence shown here is derived from an EMBL/GenBank/DDBJ whole genome shotgun (WGS) entry which is preliminary data.</text>
</comment>
<evidence type="ECO:0000313" key="1">
    <source>
        <dbReference type="EMBL" id="MDN4614567.1"/>
    </source>
</evidence>
<reference evidence="1" key="1">
    <citation type="submission" date="2023-06" db="EMBL/GenBank/DDBJ databases">
        <title>MT1 and MT2 Draft Genomes of Novel Species.</title>
        <authorList>
            <person name="Venkateswaran K."/>
        </authorList>
    </citation>
    <scope>NUCLEOTIDE SEQUENCE</scope>
    <source>
        <strain evidence="1">F6_8S_P_1B</strain>
    </source>
</reference>
<dbReference type="Proteomes" id="UP001174208">
    <property type="component" value="Unassembled WGS sequence"/>
</dbReference>